<comment type="caution">
    <text evidence="2">The sequence shown here is derived from an EMBL/GenBank/DDBJ whole genome shotgun (WGS) entry which is preliminary data.</text>
</comment>
<dbReference type="AlphaFoldDB" id="A0A4V6Y1F3"/>
<keyword evidence="1" id="KW-0732">Signal</keyword>
<proteinExistence type="predicted"/>
<protein>
    <recommendedName>
        <fullName evidence="4">Cysteine rich repeat-containing protein</fullName>
    </recommendedName>
</protein>
<accession>A0A4V6Y1F3</accession>
<gene>
    <name evidence="2" type="ORF">YH63_017665</name>
</gene>
<organism evidence="2 3">
    <name type="scientific">Afipia massiliensis</name>
    <dbReference type="NCBI Taxonomy" id="211460"/>
    <lineage>
        <taxon>Bacteria</taxon>
        <taxon>Pseudomonadati</taxon>
        <taxon>Pseudomonadota</taxon>
        <taxon>Alphaproteobacteria</taxon>
        <taxon>Hyphomicrobiales</taxon>
        <taxon>Nitrobacteraceae</taxon>
        <taxon>Afipia</taxon>
    </lineage>
</organism>
<evidence type="ECO:0000256" key="1">
    <source>
        <dbReference type="SAM" id="SignalP"/>
    </source>
</evidence>
<keyword evidence="3" id="KW-1185">Reference proteome</keyword>
<feature type="signal peptide" evidence="1">
    <location>
        <begin position="1"/>
        <end position="20"/>
    </location>
</feature>
<dbReference type="EMBL" id="LBIA02000001">
    <property type="protein sequence ID" value="TKT73103.1"/>
    <property type="molecule type" value="Genomic_DNA"/>
</dbReference>
<evidence type="ECO:0008006" key="4">
    <source>
        <dbReference type="Google" id="ProtNLM"/>
    </source>
</evidence>
<dbReference type="OrthoDB" id="8139144at2"/>
<sequence>MVRTILIAAVLSATVTAAFAQDSRRGGTSDQQRACSKDVSRHCRPVMKEDDFAILGCLKENRAKLSKPCLRALAESGQ</sequence>
<feature type="chain" id="PRO_5020991142" description="Cysteine rich repeat-containing protein" evidence="1">
    <location>
        <begin position="21"/>
        <end position="78"/>
    </location>
</feature>
<dbReference type="Proteomes" id="UP000034832">
    <property type="component" value="Unassembled WGS sequence"/>
</dbReference>
<reference evidence="2" key="1">
    <citation type="submission" date="2019-04" db="EMBL/GenBank/DDBJ databases">
        <title>Whole genome sequencing of cave bacteria.</title>
        <authorList>
            <person name="Gan H.M."/>
            <person name="Barton H."/>
            <person name="Savka M.A."/>
        </authorList>
    </citation>
    <scope>NUCLEOTIDE SEQUENCE [LARGE SCALE GENOMIC DNA]</scope>
    <source>
        <strain evidence="2">LC387</strain>
    </source>
</reference>
<evidence type="ECO:0000313" key="3">
    <source>
        <dbReference type="Proteomes" id="UP000034832"/>
    </source>
</evidence>
<dbReference type="STRING" id="211460.YH63_01390"/>
<name>A0A4V6Y1F3_9BRAD</name>
<evidence type="ECO:0000313" key="2">
    <source>
        <dbReference type="EMBL" id="TKT73103.1"/>
    </source>
</evidence>